<evidence type="ECO:0000256" key="8">
    <source>
        <dbReference type="RuleBase" id="RU364100"/>
    </source>
</evidence>
<evidence type="ECO:0000256" key="7">
    <source>
        <dbReference type="ARBA" id="ARBA00023239"/>
    </source>
</evidence>
<proteinExistence type="inferred from homology"/>
<dbReference type="EMBL" id="RSDW01000001">
    <property type="protein sequence ID" value="RSL18853.1"/>
    <property type="molecule type" value="Genomic_DNA"/>
</dbReference>
<dbReference type="Gene3D" id="3.90.1680.10">
    <property type="entry name" value="SOS response associated peptidase-like"/>
    <property type="match status" value="1"/>
</dbReference>
<dbReference type="InterPro" id="IPR036590">
    <property type="entry name" value="SRAP-like"/>
</dbReference>
<keyword evidence="3" id="KW-0227">DNA damage</keyword>
<evidence type="ECO:0000256" key="3">
    <source>
        <dbReference type="ARBA" id="ARBA00022763"/>
    </source>
</evidence>
<evidence type="ECO:0000256" key="6">
    <source>
        <dbReference type="ARBA" id="ARBA00023125"/>
    </source>
</evidence>
<dbReference type="PANTHER" id="PTHR13604">
    <property type="entry name" value="DC12-RELATED"/>
    <property type="match status" value="1"/>
</dbReference>
<gene>
    <name evidence="10" type="ORF">EDE15_4458</name>
</gene>
<keyword evidence="5" id="KW-0190">Covalent protein-DNA linkage</keyword>
<dbReference type="OrthoDB" id="9782620at2"/>
<sequence length="239" mass="27324">MCGRYVRRSDKQRIAEHFHVYGPSVPDFGPSWNVAPQTFQPIVRLNRDTREREIVMMRWGLIPYWAKGPQIGLSTINAKAETVATAPSFREAFKRRRCLVPADAFLEWQKIDAKTKKPFAIALKSGEPYGFAGLSERWHDKAAGAELLTFTVITTDPNAVVEPLHNRMPVILPERDYSRWLDVDSSQIPMDLLRPYEADQMTAWEVDKRIGNVRNDSPELLEEQSTTPKEPSLFDDAPL</sequence>
<evidence type="ECO:0000313" key="11">
    <source>
        <dbReference type="Proteomes" id="UP000269669"/>
    </source>
</evidence>
<dbReference type="GO" id="GO:0106300">
    <property type="term" value="P:protein-DNA covalent cross-linking repair"/>
    <property type="evidence" value="ECO:0007669"/>
    <property type="project" value="InterPro"/>
</dbReference>
<keyword evidence="6" id="KW-0238">DNA-binding</keyword>
<reference evidence="10 11" key="1">
    <citation type="submission" date="2018-12" db="EMBL/GenBank/DDBJ databases">
        <title>Sequencing of bacterial isolates from soil warming experiment in Harvard Forest, Massachusetts, USA.</title>
        <authorList>
            <person name="Deangelis K."/>
        </authorList>
    </citation>
    <scope>NUCLEOTIDE SEQUENCE [LARGE SCALE GENOMIC DNA]</scope>
    <source>
        <strain evidence="10 11">EB153</strain>
    </source>
</reference>
<name>A0A3R9NX36_9BACT</name>
<evidence type="ECO:0000256" key="4">
    <source>
        <dbReference type="ARBA" id="ARBA00022801"/>
    </source>
</evidence>
<keyword evidence="2 8" id="KW-0645">Protease</keyword>
<feature type="region of interest" description="Disordered" evidence="9">
    <location>
        <begin position="213"/>
        <end position="239"/>
    </location>
</feature>
<dbReference type="PANTHER" id="PTHR13604:SF0">
    <property type="entry name" value="ABASIC SITE PROCESSING PROTEIN HMCES"/>
    <property type="match status" value="1"/>
</dbReference>
<accession>A0A3R9NX36</accession>
<keyword evidence="11" id="KW-1185">Reference proteome</keyword>
<protein>
    <recommendedName>
        <fullName evidence="8">Abasic site processing protein</fullName>
        <ecNumber evidence="8">3.4.-.-</ecNumber>
    </recommendedName>
</protein>
<dbReference type="SUPFAM" id="SSF143081">
    <property type="entry name" value="BB1717-like"/>
    <property type="match status" value="1"/>
</dbReference>
<dbReference type="Proteomes" id="UP000269669">
    <property type="component" value="Unassembled WGS sequence"/>
</dbReference>
<evidence type="ECO:0000256" key="5">
    <source>
        <dbReference type="ARBA" id="ARBA00023124"/>
    </source>
</evidence>
<dbReference type="EC" id="3.4.-.-" evidence="8"/>
<dbReference type="RefSeq" id="WP_125487150.1">
    <property type="nucleotide sequence ID" value="NZ_RSDW01000001.1"/>
</dbReference>
<evidence type="ECO:0000256" key="2">
    <source>
        <dbReference type="ARBA" id="ARBA00022670"/>
    </source>
</evidence>
<dbReference type="GO" id="GO:0003697">
    <property type="term" value="F:single-stranded DNA binding"/>
    <property type="evidence" value="ECO:0007669"/>
    <property type="project" value="InterPro"/>
</dbReference>
<comment type="caution">
    <text evidence="10">The sequence shown here is derived from an EMBL/GenBank/DDBJ whole genome shotgun (WGS) entry which is preliminary data.</text>
</comment>
<dbReference type="GO" id="GO:0016829">
    <property type="term" value="F:lyase activity"/>
    <property type="evidence" value="ECO:0007669"/>
    <property type="project" value="UniProtKB-KW"/>
</dbReference>
<dbReference type="InterPro" id="IPR003738">
    <property type="entry name" value="SRAP"/>
</dbReference>
<organism evidence="10 11">
    <name type="scientific">Edaphobacter aggregans</name>
    <dbReference type="NCBI Taxonomy" id="570835"/>
    <lineage>
        <taxon>Bacteria</taxon>
        <taxon>Pseudomonadati</taxon>
        <taxon>Acidobacteriota</taxon>
        <taxon>Terriglobia</taxon>
        <taxon>Terriglobales</taxon>
        <taxon>Acidobacteriaceae</taxon>
        <taxon>Edaphobacter</taxon>
    </lineage>
</organism>
<dbReference type="Pfam" id="PF02586">
    <property type="entry name" value="SRAP"/>
    <property type="match status" value="1"/>
</dbReference>
<keyword evidence="4 8" id="KW-0378">Hydrolase</keyword>
<dbReference type="AlphaFoldDB" id="A0A3R9NX36"/>
<evidence type="ECO:0000256" key="9">
    <source>
        <dbReference type="SAM" id="MobiDB-lite"/>
    </source>
</evidence>
<dbReference type="GO" id="GO:0008233">
    <property type="term" value="F:peptidase activity"/>
    <property type="evidence" value="ECO:0007669"/>
    <property type="project" value="UniProtKB-KW"/>
</dbReference>
<keyword evidence="7" id="KW-0456">Lyase</keyword>
<comment type="similarity">
    <text evidence="1 8">Belongs to the SOS response-associated peptidase family.</text>
</comment>
<evidence type="ECO:0000313" key="10">
    <source>
        <dbReference type="EMBL" id="RSL18853.1"/>
    </source>
</evidence>
<dbReference type="GO" id="GO:0006508">
    <property type="term" value="P:proteolysis"/>
    <property type="evidence" value="ECO:0007669"/>
    <property type="project" value="UniProtKB-KW"/>
</dbReference>
<evidence type="ECO:0000256" key="1">
    <source>
        <dbReference type="ARBA" id="ARBA00008136"/>
    </source>
</evidence>